<dbReference type="SMART" id="SM00261">
    <property type="entry name" value="FU"/>
    <property type="match status" value="22"/>
</dbReference>
<dbReference type="Gene3D" id="3.30.70.850">
    <property type="entry name" value="Peptidase S8, pro-domain"/>
    <property type="match status" value="1"/>
</dbReference>
<evidence type="ECO:0000256" key="10">
    <source>
        <dbReference type="PROSITE-ProRule" id="PRU01240"/>
    </source>
</evidence>
<dbReference type="SUPFAM" id="SSF52743">
    <property type="entry name" value="Subtilisin-like"/>
    <property type="match status" value="1"/>
</dbReference>
<dbReference type="InterPro" id="IPR034182">
    <property type="entry name" value="Kexin/furin"/>
</dbReference>
<reference evidence="15" key="2">
    <citation type="submission" date="2025-09" db="UniProtKB">
        <authorList>
            <consortium name="Ensembl"/>
        </authorList>
    </citation>
    <scope>IDENTIFICATION</scope>
</reference>
<feature type="signal peptide" evidence="13">
    <location>
        <begin position="1"/>
        <end position="18"/>
    </location>
</feature>
<dbReference type="GeneTree" id="ENSGT00940000155770"/>
<dbReference type="GO" id="GO:0004252">
    <property type="term" value="F:serine-type endopeptidase activity"/>
    <property type="evidence" value="ECO:0007669"/>
    <property type="project" value="UniProtKB-UniRule"/>
</dbReference>
<feature type="region of interest" description="Disordered" evidence="11">
    <location>
        <begin position="32"/>
        <end position="53"/>
    </location>
</feature>
<comment type="similarity">
    <text evidence="1 10">Belongs to the peptidase S8 family.</text>
</comment>
<dbReference type="Gene3D" id="3.40.50.200">
    <property type="entry name" value="Peptidase S8/S53 domain"/>
    <property type="match status" value="1"/>
</dbReference>
<dbReference type="InterPro" id="IPR009030">
    <property type="entry name" value="Growth_fac_rcpt_cys_sf"/>
</dbReference>
<dbReference type="Proteomes" id="UP000694546">
    <property type="component" value="Chromosome 4"/>
</dbReference>
<evidence type="ECO:0000256" key="13">
    <source>
        <dbReference type="SAM" id="SignalP"/>
    </source>
</evidence>
<evidence type="ECO:0000256" key="6">
    <source>
        <dbReference type="ARBA" id="ARBA00022825"/>
    </source>
</evidence>
<feature type="transmembrane region" description="Helical" evidence="12">
    <location>
        <begin position="1847"/>
        <end position="1868"/>
    </location>
</feature>
<organism evidence="15 16">
    <name type="scientific">Gadus morhua</name>
    <name type="common">Atlantic cod</name>
    <dbReference type="NCBI Taxonomy" id="8049"/>
    <lineage>
        <taxon>Eukaryota</taxon>
        <taxon>Metazoa</taxon>
        <taxon>Chordata</taxon>
        <taxon>Craniata</taxon>
        <taxon>Vertebrata</taxon>
        <taxon>Euteleostomi</taxon>
        <taxon>Actinopterygii</taxon>
        <taxon>Neopterygii</taxon>
        <taxon>Teleostei</taxon>
        <taxon>Neoteleostei</taxon>
        <taxon>Acanthomorphata</taxon>
        <taxon>Zeiogadaria</taxon>
        <taxon>Gadariae</taxon>
        <taxon>Gadiformes</taxon>
        <taxon>Gadoidei</taxon>
        <taxon>Gadidae</taxon>
        <taxon>Gadus</taxon>
    </lineage>
</organism>
<dbReference type="PROSITE" id="PS51892">
    <property type="entry name" value="SUBTILASE"/>
    <property type="match status" value="1"/>
</dbReference>
<keyword evidence="4 13" id="KW-0732">Signal</keyword>
<dbReference type="SMART" id="SM00181">
    <property type="entry name" value="EGF"/>
    <property type="match status" value="17"/>
</dbReference>
<protein>
    <submittedName>
        <fullName evidence="15">Proprotein convertase subtilisin/kexin type 5a</fullName>
    </submittedName>
</protein>
<evidence type="ECO:0000256" key="9">
    <source>
        <dbReference type="PIRSR" id="PIRSR615500-1"/>
    </source>
</evidence>
<evidence type="ECO:0000313" key="15">
    <source>
        <dbReference type="Ensembl" id="ENSGMOP00000015327.2"/>
    </source>
</evidence>
<dbReference type="Gene3D" id="2.10.220.10">
    <property type="entry name" value="Hormone Receptor, Insulin-like Growth Factor Receptor 1, Chain A, domain 2"/>
    <property type="match status" value="15"/>
</dbReference>
<dbReference type="PROSITE" id="PS00136">
    <property type="entry name" value="SUBTILASE_ASP"/>
    <property type="match status" value="1"/>
</dbReference>
<evidence type="ECO:0000256" key="5">
    <source>
        <dbReference type="ARBA" id="ARBA00022801"/>
    </source>
</evidence>
<dbReference type="PANTHER" id="PTHR42884:SF30">
    <property type="entry name" value="PROPROTEIN CONVERTASE SUBTILISIN_KEXIN TYPE 5"/>
    <property type="match status" value="1"/>
</dbReference>
<keyword evidence="12" id="KW-0812">Transmembrane</keyword>
<dbReference type="OMA" id="DEDTNDC"/>
<evidence type="ECO:0000256" key="7">
    <source>
        <dbReference type="ARBA" id="ARBA00023145"/>
    </source>
</evidence>
<feature type="compositionally biased region" description="Basic and acidic residues" evidence="11">
    <location>
        <begin position="36"/>
        <end position="49"/>
    </location>
</feature>
<dbReference type="Pfam" id="PF00082">
    <property type="entry name" value="Peptidase_S8"/>
    <property type="match status" value="1"/>
</dbReference>
<dbReference type="AlphaFoldDB" id="A0A8C5F8B0"/>
<dbReference type="SUPFAM" id="SSF57184">
    <property type="entry name" value="Growth factor receptor domain"/>
    <property type="match status" value="6"/>
</dbReference>
<dbReference type="GO" id="GO:0000139">
    <property type="term" value="C:Golgi membrane"/>
    <property type="evidence" value="ECO:0007669"/>
    <property type="project" value="TreeGrafter"/>
</dbReference>
<dbReference type="SUPFAM" id="SSF49785">
    <property type="entry name" value="Galactose-binding domain-like"/>
    <property type="match status" value="1"/>
</dbReference>
<dbReference type="InterPro" id="IPR032815">
    <property type="entry name" value="S8_pro-domain"/>
</dbReference>
<gene>
    <name evidence="15" type="primary">pcsk5a</name>
</gene>
<feature type="active site" description="Charge relay system" evidence="9 10">
    <location>
        <position position="235"/>
    </location>
</feature>
<feature type="domain" description="P/Homo B" evidence="14">
    <location>
        <begin position="523"/>
        <end position="666"/>
    </location>
</feature>
<sequence>MSLSGLFLMKVRLCKVFGARLLAAAPTNLRGENDEEKNLKKNNPNDHNPRNRQLLNSAGMAGLYAALVVALFPLCNGKIFTNDWAVKVAHRDAADRIAEKHGFTNMGQIGHLENYFSFRHNDTASRSTVANRILSERIAKETQVRWLQQQVVLNRAKRNSRASHIYSIDVKTKHTPATGPHTSRPPALYFNDPQWNNLWYIHCSGDSGGCPCDMRIEEAWSRGYTGKGVVVSVLDDGVDREHPDLKSNYDPLASEDVNGKYRDPSLKEIANADNHGTKCAGIVAAAANNSQCTVGVSFQAWIGGVRMLDGDVTDLVEAQSLGLRPEHVDIYLAVWGPEDDGATLEGPGPLASLALKSGALTGRQGKGSVFVWASGNGGRRGDHCSCDGYANSIYTISISSVGQGGGRPDYLEECSSTLATAYGGGDRDGSMITLAGSHGCIKDHSGTSASSSMAAGVIALALEANPMLTWRDVQHIIVKTAQSAHLPAPDWHVNGAGYKVSHLYGFGLLDAESMVKEAEGWRVAPQHHVCEEEAPVQLNGPMGPGSVLRSVVSTLGCSASPLTHVAYVEHVVVRVTVSGGRRGDLSISLTSPSGTVSRLLSYRPLDGSMEGFSRWEFMTTHCWGEESAGEWLLELQQAPAAQRPDAGKLAGTVREWTLVLHGTSEPPYSTRREKARSADMATGGGGGGGGADDLTDEYSGPCDPECSDDGCEGPGPQQCVMCLHFFLKFKNNTRSCVSACPAGSWGDRRRCKRCFPTCGSCSGSRSDQCVTCQPGHHLSHETPGLCVTSCEAGGYLYHDANTCKKCSENCLKCTSSSICTECKPGTSLQGNRCQTSCGLGFYLDTEDNTCEPCDRACATCAGGGVEACDQCAAGYLMEEWRCVSSCSPGFYLVGAGGPEETASSQGTCRRCDPSCGTCSGPVGDLCTSCSGGHSLHEGACVLSTVCGDGLYQQEQGPCQPCDQTCVKCAGPGSHQCISCASSRFLDEGACVEACPPGRYGSGGRCHLCDHTCATCVDDGGASCSSCDMDKFRLDRYLFERQCVQTCPEGFHHSRNQTCEACPAHCQLCSGPGRCLACNASFYLSEGVCVKQECGEGEVEDPDYDDCMACEEGCKKCVLYNPRHCLSCTQGFYNFQDGCYKYCPAKTYSVEADMTCVPCDPSCVSCDAHQCYWCETDLFLSEGVCVAACLDGAYADDDTHVCEECHPGCLTCAGPEEEDCLSCAAGKRLAGGRCAADQVLCPGRTFQGDDGVCKECHPVCETCSGRERNQCTTCGKGRYLTQQRTCVSRCPPASFEDVARGVCQACAPGCVQCEDAQRCLHCQPPLQAAATWLLQDGTCVHQCDRGYAVGQVCHSCAEGCASCGQNSTHCLSCQPPLLLLQTRCVSTCPPDHLAQGGSCLRCPPACQRCTPPGQCTECEEYHFLHEGHCVLDCPERFYDDADQRVCGGCHPTCLLCDGPGSNDCDTCSDPDASLHNGACRPRCPAHFYRDALTGECKECDPSCLTCLGPRPDSCVSCQSHQRPDDRGRCLPPAPHCPPHRYLDQDGECILCHPYCHQCSGPGTTHCSACHPRHMLLNGSCVDSCPTGYYQDDREHRCDPCHPFCLSCTGKHSHECVRCKAHLLRQGQDCVESCPASHYSDAASQACHRCDAACGECQGGGDRECLSCAPGLLYLRSQRRCLHTCPPDHHRDPTHHLCEPCHGSCKTCIGKEARSCESCHDGYSFRNGACQSMCAFGQYPTLQDSGNGCEDCHGSCLECRGPGEGNCTECPVLAILAAGGRCLPCCRLQEPEEEGEDGASHRSAVSPGGPSQHQQQDCCNCTETQGECILGTNFAFRNEEEEDDSGGNLALFVTSGLLLLLGLGGIVIFIRHSRSKTTSQPDIIIPRGYEKLGGGGGGFSNSGGGGSSSRQSQLVDLSGRGKGAADDDDEDEDDEDEDEDIVYMGQDGTVYRKFRYGRPGEDNEDELEYDDESYAFR</sequence>
<evidence type="ECO:0000256" key="11">
    <source>
        <dbReference type="SAM" id="MobiDB-lite"/>
    </source>
</evidence>
<keyword evidence="5 10" id="KW-0378">Hydrolase</keyword>
<dbReference type="GO" id="GO:0016486">
    <property type="term" value="P:peptide hormone processing"/>
    <property type="evidence" value="ECO:0007669"/>
    <property type="project" value="TreeGrafter"/>
</dbReference>
<keyword evidence="8" id="KW-0325">Glycoprotein</keyword>
<dbReference type="InterPro" id="IPR000742">
    <property type="entry name" value="EGF"/>
</dbReference>
<evidence type="ECO:0000256" key="2">
    <source>
        <dbReference type="ARBA" id="ARBA00022670"/>
    </source>
</evidence>
<dbReference type="InterPro" id="IPR008979">
    <property type="entry name" value="Galactose-bd-like_sf"/>
</dbReference>
<evidence type="ECO:0000256" key="8">
    <source>
        <dbReference type="ARBA" id="ARBA00023180"/>
    </source>
</evidence>
<dbReference type="InterPro" id="IPR022398">
    <property type="entry name" value="Peptidase_S8_His-AS"/>
</dbReference>
<reference evidence="15" key="1">
    <citation type="submission" date="2025-08" db="UniProtKB">
        <authorList>
            <consortium name="Ensembl"/>
        </authorList>
    </citation>
    <scope>IDENTIFICATION</scope>
</reference>
<dbReference type="InterPro" id="IPR023827">
    <property type="entry name" value="Peptidase_S8_Asp-AS"/>
</dbReference>
<feature type="compositionally biased region" description="Gly residues" evidence="11">
    <location>
        <begin position="1893"/>
        <end position="1905"/>
    </location>
</feature>
<feature type="compositionally biased region" description="Gly residues" evidence="11">
    <location>
        <begin position="682"/>
        <end position="691"/>
    </location>
</feature>
<feature type="active site" description="Charge relay system" evidence="9 10">
    <location>
        <position position="275"/>
    </location>
</feature>
<evidence type="ECO:0000256" key="4">
    <source>
        <dbReference type="ARBA" id="ARBA00022729"/>
    </source>
</evidence>
<dbReference type="Pfam" id="PF16470">
    <property type="entry name" value="S8_pro-domain"/>
    <property type="match status" value="1"/>
</dbReference>
<dbReference type="InterPro" id="IPR038466">
    <property type="entry name" value="S8_pro-domain_sf"/>
</dbReference>
<dbReference type="InterPro" id="IPR032778">
    <property type="entry name" value="GF_recep_IV"/>
</dbReference>
<dbReference type="Gene3D" id="2.60.120.260">
    <property type="entry name" value="Galactose-binding domain-like"/>
    <property type="match status" value="1"/>
</dbReference>
<dbReference type="PROSITE" id="PS00137">
    <property type="entry name" value="SUBTILASE_HIS"/>
    <property type="match status" value="1"/>
</dbReference>
<evidence type="ECO:0000256" key="3">
    <source>
        <dbReference type="ARBA" id="ARBA00022685"/>
    </source>
</evidence>
<dbReference type="InterPro" id="IPR006212">
    <property type="entry name" value="Furin_repeat"/>
</dbReference>
<feature type="active site" description="Charge relay system" evidence="9 10">
    <location>
        <position position="448"/>
    </location>
</feature>
<keyword evidence="12" id="KW-1133">Transmembrane helix</keyword>
<keyword evidence="2 10" id="KW-0645">Protease</keyword>
<keyword evidence="6 10" id="KW-0720">Serine protease</keyword>
<dbReference type="InterPro" id="IPR002884">
    <property type="entry name" value="P_dom"/>
</dbReference>
<dbReference type="Pfam" id="PF01483">
    <property type="entry name" value="P_proprotein"/>
    <property type="match status" value="1"/>
</dbReference>
<dbReference type="InterPro" id="IPR036852">
    <property type="entry name" value="Peptidase_S8/S53_dom_sf"/>
</dbReference>
<feature type="region of interest" description="Disordered" evidence="11">
    <location>
        <begin position="664"/>
        <end position="694"/>
    </location>
</feature>
<feature type="compositionally biased region" description="Acidic residues" evidence="11">
    <location>
        <begin position="1960"/>
        <end position="1975"/>
    </location>
</feature>
<evidence type="ECO:0000259" key="14">
    <source>
        <dbReference type="PROSITE" id="PS51829"/>
    </source>
</evidence>
<dbReference type="Ensembl" id="ENSGMOT00000015720.2">
    <property type="protein sequence ID" value="ENSGMOP00000015327.2"/>
    <property type="gene ID" value="ENSGMOG00000014257.2"/>
</dbReference>
<keyword evidence="7" id="KW-0865">Zymogen</keyword>
<dbReference type="CDD" id="cd00064">
    <property type="entry name" value="FU"/>
    <property type="match status" value="18"/>
</dbReference>
<dbReference type="PANTHER" id="PTHR42884">
    <property type="entry name" value="PROPROTEIN CONVERTASE SUBTILISIN/KEXIN-RELATED"/>
    <property type="match status" value="1"/>
</dbReference>
<evidence type="ECO:0000256" key="12">
    <source>
        <dbReference type="SAM" id="Phobius"/>
    </source>
</evidence>
<dbReference type="SUPFAM" id="SSF54897">
    <property type="entry name" value="Protease propeptides/inhibitors"/>
    <property type="match status" value="1"/>
</dbReference>
<dbReference type="PRINTS" id="PR00723">
    <property type="entry name" value="SUBTILISIN"/>
</dbReference>
<dbReference type="CDD" id="cd04059">
    <property type="entry name" value="Peptidases_S8_Protein_convertases_Kexins_Furin-like"/>
    <property type="match status" value="1"/>
</dbReference>
<keyword evidence="16" id="KW-1185">Reference proteome</keyword>
<dbReference type="InterPro" id="IPR000209">
    <property type="entry name" value="Peptidase_S8/S53_dom"/>
</dbReference>
<keyword evidence="12" id="KW-0472">Membrane</keyword>
<feature type="compositionally biased region" description="Acidic residues" evidence="11">
    <location>
        <begin position="1924"/>
        <end position="1939"/>
    </location>
</feature>
<dbReference type="InterPro" id="IPR015500">
    <property type="entry name" value="Peptidase_S8_subtilisin-rel"/>
</dbReference>
<dbReference type="GO" id="GO:0005802">
    <property type="term" value="C:trans-Golgi network"/>
    <property type="evidence" value="ECO:0007669"/>
    <property type="project" value="TreeGrafter"/>
</dbReference>
<accession>A0A8C5F8B0</accession>
<proteinExistence type="inferred from homology"/>
<evidence type="ECO:0000256" key="1">
    <source>
        <dbReference type="ARBA" id="ARBA00011073"/>
    </source>
</evidence>
<keyword evidence="3" id="KW-0165">Cleavage on pair of basic residues</keyword>
<dbReference type="Pfam" id="PF14843">
    <property type="entry name" value="GF_recep_IV"/>
    <property type="match status" value="1"/>
</dbReference>
<name>A0A8C5F8B0_GADMO</name>
<dbReference type="PROSITE" id="PS51829">
    <property type="entry name" value="P_HOMO_B"/>
    <property type="match status" value="1"/>
</dbReference>
<feature type="region of interest" description="Disordered" evidence="11">
    <location>
        <begin position="1893"/>
        <end position="1975"/>
    </location>
</feature>
<evidence type="ECO:0000313" key="16">
    <source>
        <dbReference type="Proteomes" id="UP000694546"/>
    </source>
</evidence>
<feature type="chain" id="PRO_5046691062" evidence="13">
    <location>
        <begin position="19"/>
        <end position="1975"/>
    </location>
</feature>